<accession>A0ABR4HDS6</accession>
<protein>
    <submittedName>
        <fullName evidence="2">Uncharacterized protein</fullName>
    </submittedName>
</protein>
<name>A0ABR4HDS6_9EURO</name>
<sequence>MALHITPDTRRPSSVNLPPLDVPKKRRVNELAVLMHEKNNADGEWVAACTPLRARGSFNVEYWAAATDVEEGFLQKTRVSSEISRTDFKGTAAEWEEMEKAKRLFERMRAQRHRIVSFSKQGRLYGCNLRHNTTKGGFSVQKWTYPPLYAANIMKTAALMSPQSSEDWGRQSTSTLPFTLRVDTVLVL</sequence>
<organism evidence="2 3">
    <name type="scientific">Aspergillus cavernicola</name>
    <dbReference type="NCBI Taxonomy" id="176166"/>
    <lineage>
        <taxon>Eukaryota</taxon>
        <taxon>Fungi</taxon>
        <taxon>Dikarya</taxon>
        <taxon>Ascomycota</taxon>
        <taxon>Pezizomycotina</taxon>
        <taxon>Eurotiomycetes</taxon>
        <taxon>Eurotiomycetidae</taxon>
        <taxon>Eurotiales</taxon>
        <taxon>Aspergillaceae</taxon>
        <taxon>Aspergillus</taxon>
        <taxon>Aspergillus subgen. Nidulantes</taxon>
    </lineage>
</organism>
<keyword evidence="3" id="KW-1185">Reference proteome</keyword>
<evidence type="ECO:0000313" key="3">
    <source>
        <dbReference type="Proteomes" id="UP001610335"/>
    </source>
</evidence>
<dbReference type="EMBL" id="JBFXLS010000140">
    <property type="protein sequence ID" value="KAL2813638.1"/>
    <property type="molecule type" value="Genomic_DNA"/>
</dbReference>
<evidence type="ECO:0000256" key="1">
    <source>
        <dbReference type="SAM" id="MobiDB-lite"/>
    </source>
</evidence>
<gene>
    <name evidence="2" type="ORF">BDW59DRAFT_167447</name>
</gene>
<dbReference type="Proteomes" id="UP001610335">
    <property type="component" value="Unassembled WGS sequence"/>
</dbReference>
<proteinExistence type="predicted"/>
<evidence type="ECO:0000313" key="2">
    <source>
        <dbReference type="EMBL" id="KAL2813638.1"/>
    </source>
</evidence>
<feature type="region of interest" description="Disordered" evidence="1">
    <location>
        <begin position="1"/>
        <end position="21"/>
    </location>
</feature>
<comment type="caution">
    <text evidence="2">The sequence shown here is derived from an EMBL/GenBank/DDBJ whole genome shotgun (WGS) entry which is preliminary data.</text>
</comment>
<reference evidence="2 3" key="1">
    <citation type="submission" date="2024-07" db="EMBL/GenBank/DDBJ databases">
        <title>Section-level genome sequencing and comparative genomics of Aspergillus sections Usti and Cavernicolus.</title>
        <authorList>
            <consortium name="Lawrence Berkeley National Laboratory"/>
            <person name="Nybo J.L."/>
            <person name="Vesth T.C."/>
            <person name="Theobald S."/>
            <person name="Frisvad J.C."/>
            <person name="Larsen T.O."/>
            <person name="Kjaerboelling I."/>
            <person name="Rothschild-Mancinelli K."/>
            <person name="Lyhne E.K."/>
            <person name="Kogle M.E."/>
            <person name="Barry K."/>
            <person name="Clum A."/>
            <person name="Na H."/>
            <person name="Ledsgaard L."/>
            <person name="Lin J."/>
            <person name="Lipzen A."/>
            <person name="Kuo A."/>
            <person name="Riley R."/>
            <person name="Mondo S."/>
            <person name="LaButti K."/>
            <person name="Haridas S."/>
            <person name="Pangalinan J."/>
            <person name="Salamov A.A."/>
            <person name="Simmons B.A."/>
            <person name="Magnuson J.K."/>
            <person name="Chen J."/>
            <person name="Drula E."/>
            <person name="Henrissat B."/>
            <person name="Wiebenga A."/>
            <person name="Lubbers R.J."/>
            <person name="Gomes A.C."/>
            <person name="Makela M.R."/>
            <person name="Stajich J."/>
            <person name="Grigoriev I.V."/>
            <person name="Mortensen U.H."/>
            <person name="De vries R.P."/>
            <person name="Baker S.E."/>
            <person name="Andersen M.R."/>
        </authorList>
    </citation>
    <scope>NUCLEOTIDE SEQUENCE [LARGE SCALE GENOMIC DNA]</scope>
    <source>
        <strain evidence="2 3">CBS 600.67</strain>
    </source>
</reference>